<evidence type="ECO:0000256" key="10">
    <source>
        <dbReference type="ARBA" id="ARBA00023136"/>
    </source>
</evidence>
<keyword evidence="6 11" id="KW-0812">Transmembrane</keyword>
<sequence>MGDGLVRSGKSRSVSRTLAGIFGLLLITTVSVIPLTYTVVQSRRSDAVVIDVAGRQRMLLERYMKELLLAETEGTPAYRATRDLLEERVAVLMDGGPTVMHPGETAVLRAAPTQEIRAKLDDQQRRLRAFSVKAERFVAAGLGPGERDRLRSDLLHDNAALLDVSNEIVTLFTRHSEEGVQRLIRWELVMVLLVVAVATVRTWRFIQAEQALTQSRLIALEALRQRDAVKSSLLSSVSHELRTPLTAIKTMLSGLREEAGAPLSVRAECLDSIDEELDYLNRLVCNLLDMSRIEGGALVPRREWHLLEEVVEAAIRRAGPRLARRPFDVRLSPDVPPLFVDGVEMQQVLVNLLDNAVKFSPEGSPIALEARVNDGRIEIGVTNEGDGIPASDLERVFERFYRTASGRAPAPPGTGLGLAVCKGIVEAHGGRIVARSVPGEKTAVAFWLPMLSPPQDMRTPAAPAESAGRAG</sequence>
<dbReference type="STRING" id="42253.NITMOv2_1486"/>
<dbReference type="SMART" id="SM00388">
    <property type="entry name" value="HisKA"/>
    <property type="match status" value="1"/>
</dbReference>
<feature type="domain" description="Histidine kinase" evidence="12">
    <location>
        <begin position="236"/>
        <end position="452"/>
    </location>
</feature>
<dbReference type="SUPFAM" id="SSF47384">
    <property type="entry name" value="Homodimeric domain of signal transducing histidine kinase"/>
    <property type="match status" value="1"/>
</dbReference>
<protein>
    <recommendedName>
        <fullName evidence="3">histidine kinase</fullName>
        <ecNumber evidence="3">2.7.13.3</ecNumber>
    </recommendedName>
</protein>
<keyword evidence="5 13" id="KW-0808">Transferase</keyword>
<dbReference type="InterPro" id="IPR003594">
    <property type="entry name" value="HATPase_dom"/>
</dbReference>
<dbReference type="Gene3D" id="3.30.565.10">
    <property type="entry name" value="Histidine kinase-like ATPase, C-terminal domain"/>
    <property type="match status" value="1"/>
</dbReference>
<keyword evidence="4" id="KW-0597">Phosphoprotein</keyword>
<comment type="catalytic activity">
    <reaction evidence="1">
        <text>ATP + protein L-histidine = ADP + protein N-phospho-L-histidine.</text>
        <dbReference type="EC" id="2.7.13.3"/>
    </reaction>
</comment>
<dbReference type="EMBL" id="CP011801">
    <property type="protein sequence ID" value="ALA57913.1"/>
    <property type="molecule type" value="Genomic_DNA"/>
</dbReference>
<evidence type="ECO:0000256" key="11">
    <source>
        <dbReference type="SAM" id="Phobius"/>
    </source>
</evidence>
<dbReference type="PATRIC" id="fig|42253.5.peg.1456"/>
<keyword evidence="14" id="KW-1185">Reference proteome</keyword>
<dbReference type="AlphaFoldDB" id="A0A0K2GAE7"/>
<dbReference type="EC" id="2.7.13.3" evidence="3"/>
<evidence type="ECO:0000256" key="4">
    <source>
        <dbReference type="ARBA" id="ARBA00022553"/>
    </source>
</evidence>
<dbReference type="CDD" id="cd00075">
    <property type="entry name" value="HATPase"/>
    <property type="match status" value="1"/>
</dbReference>
<evidence type="ECO:0000256" key="2">
    <source>
        <dbReference type="ARBA" id="ARBA00004141"/>
    </source>
</evidence>
<keyword evidence="7 13" id="KW-0418">Kinase</keyword>
<accession>A0A0K2GAE7</accession>
<evidence type="ECO:0000256" key="5">
    <source>
        <dbReference type="ARBA" id="ARBA00022679"/>
    </source>
</evidence>
<evidence type="ECO:0000256" key="6">
    <source>
        <dbReference type="ARBA" id="ARBA00022692"/>
    </source>
</evidence>
<keyword evidence="8 11" id="KW-1133">Transmembrane helix</keyword>
<dbReference type="SUPFAM" id="SSF55874">
    <property type="entry name" value="ATPase domain of HSP90 chaperone/DNA topoisomerase II/histidine kinase"/>
    <property type="match status" value="1"/>
</dbReference>
<feature type="transmembrane region" description="Helical" evidence="11">
    <location>
        <begin position="20"/>
        <end position="40"/>
    </location>
</feature>
<dbReference type="InterPro" id="IPR003661">
    <property type="entry name" value="HisK_dim/P_dom"/>
</dbReference>
<comment type="subcellular location">
    <subcellularLocation>
        <location evidence="2">Membrane</location>
        <topology evidence="2">Multi-pass membrane protein</topology>
    </subcellularLocation>
</comment>
<dbReference type="RefSeq" id="WP_053379153.1">
    <property type="nucleotide sequence ID" value="NZ_CP011801.1"/>
</dbReference>
<reference evidence="13 14" key="1">
    <citation type="journal article" date="2015" name="Proc. Natl. Acad. Sci. U.S.A.">
        <title>Expanded metabolic versatility of ubiquitous nitrite-oxidizing bacteria from the genus Nitrospira.</title>
        <authorList>
            <person name="Koch H."/>
            <person name="Lucker S."/>
            <person name="Albertsen M."/>
            <person name="Kitzinger K."/>
            <person name="Herbold C."/>
            <person name="Spieck E."/>
            <person name="Nielsen P.H."/>
            <person name="Wagner M."/>
            <person name="Daims H."/>
        </authorList>
    </citation>
    <scope>NUCLEOTIDE SEQUENCE [LARGE SCALE GENOMIC DNA]</scope>
    <source>
        <strain evidence="13 14">NSP M-1</strain>
    </source>
</reference>
<dbReference type="Pfam" id="PF13675">
    <property type="entry name" value="PilJ"/>
    <property type="match status" value="1"/>
</dbReference>
<dbReference type="InterPro" id="IPR005467">
    <property type="entry name" value="His_kinase_dom"/>
</dbReference>
<evidence type="ECO:0000256" key="3">
    <source>
        <dbReference type="ARBA" id="ARBA00012438"/>
    </source>
</evidence>
<dbReference type="GO" id="GO:0016020">
    <property type="term" value="C:membrane"/>
    <property type="evidence" value="ECO:0007669"/>
    <property type="project" value="UniProtKB-SubCell"/>
</dbReference>
<evidence type="ECO:0000256" key="7">
    <source>
        <dbReference type="ARBA" id="ARBA00022777"/>
    </source>
</evidence>
<evidence type="ECO:0000313" key="14">
    <source>
        <dbReference type="Proteomes" id="UP000069205"/>
    </source>
</evidence>
<dbReference type="FunFam" id="3.30.565.10:FF:000006">
    <property type="entry name" value="Sensor histidine kinase WalK"/>
    <property type="match status" value="1"/>
</dbReference>
<dbReference type="PROSITE" id="PS50109">
    <property type="entry name" value="HIS_KIN"/>
    <property type="match status" value="1"/>
</dbReference>
<dbReference type="InterPro" id="IPR036097">
    <property type="entry name" value="HisK_dim/P_sf"/>
</dbReference>
<dbReference type="SMART" id="SM00387">
    <property type="entry name" value="HATPase_c"/>
    <property type="match status" value="1"/>
</dbReference>
<evidence type="ECO:0000256" key="8">
    <source>
        <dbReference type="ARBA" id="ARBA00022989"/>
    </source>
</evidence>
<dbReference type="KEGG" id="nmv:NITMOv2_1486"/>
<dbReference type="Gene3D" id="1.10.287.130">
    <property type="match status" value="1"/>
</dbReference>
<dbReference type="PANTHER" id="PTHR43711:SF1">
    <property type="entry name" value="HISTIDINE KINASE 1"/>
    <property type="match status" value="1"/>
</dbReference>
<keyword evidence="10 11" id="KW-0472">Membrane</keyword>
<evidence type="ECO:0000313" key="13">
    <source>
        <dbReference type="EMBL" id="ALA57913.1"/>
    </source>
</evidence>
<evidence type="ECO:0000256" key="9">
    <source>
        <dbReference type="ARBA" id="ARBA00023012"/>
    </source>
</evidence>
<dbReference type="InterPro" id="IPR036890">
    <property type="entry name" value="HATPase_C_sf"/>
</dbReference>
<name>A0A0K2GAE7_NITMO</name>
<dbReference type="PRINTS" id="PR00344">
    <property type="entry name" value="BCTRLSENSOR"/>
</dbReference>
<dbReference type="Pfam" id="PF02518">
    <property type="entry name" value="HATPase_c"/>
    <property type="match status" value="1"/>
</dbReference>
<dbReference type="Pfam" id="PF00512">
    <property type="entry name" value="HisKA"/>
    <property type="match status" value="1"/>
</dbReference>
<dbReference type="InterPro" id="IPR050736">
    <property type="entry name" value="Sensor_HK_Regulatory"/>
</dbReference>
<evidence type="ECO:0000259" key="12">
    <source>
        <dbReference type="PROSITE" id="PS50109"/>
    </source>
</evidence>
<dbReference type="InterPro" id="IPR029095">
    <property type="entry name" value="NarX-like_N"/>
</dbReference>
<dbReference type="Proteomes" id="UP000069205">
    <property type="component" value="Chromosome"/>
</dbReference>
<evidence type="ECO:0000256" key="1">
    <source>
        <dbReference type="ARBA" id="ARBA00000085"/>
    </source>
</evidence>
<proteinExistence type="predicted"/>
<dbReference type="GO" id="GO:0000155">
    <property type="term" value="F:phosphorelay sensor kinase activity"/>
    <property type="evidence" value="ECO:0007669"/>
    <property type="project" value="InterPro"/>
</dbReference>
<keyword evidence="9" id="KW-0902">Two-component regulatory system</keyword>
<dbReference type="PANTHER" id="PTHR43711">
    <property type="entry name" value="TWO-COMPONENT HISTIDINE KINASE"/>
    <property type="match status" value="1"/>
</dbReference>
<gene>
    <name evidence="13" type="ORF">NITMOv2_1486</name>
</gene>
<organism evidence="13 14">
    <name type="scientific">Nitrospira moscoviensis</name>
    <dbReference type="NCBI Taxonomy" id="42253"/>
    <lineage>
        <taxon>Bacteria</taxon>
        <taxon>Pseudomonadati</taxon>
        <taxon>Nitrospirota</taxon>
        <taxon>Nitrospiria</taxon>
        <taxon>Nitrospirales</taxon>
        <taxon>Nitrospiraceae</taxon>
        <taxon>Nitrospira</taxon>
    </lineage>
</organism>
<dbReference type="CDD" id="cd00082">
    <property type="entry name" value="HisKA"/>
    <property type="match status" value="1"/>
</dbReference>
<dbReference type="InterPro" id="IPR004358">
    <property type="entry name" value="Sig_transdc_His_kin-like_C"/>
</dbReference>